<evidence type="ECO:0000256" key="6">
    <source>
        <dbReference type="ARBA" id="ARBA00022771"/>
    </source>
</evidence>
<keyword evidence="2" id="KW-0597">Phosphoprotein</keyword>
<name>A0A2K5SHW1_CEBIM</name>
<dbReference type="InterPro" id="IPR006572">
    <property type="entry name" value="Znf_DBF"/>
</dbReference>
<keyword evidence="8" id="KW-0539">Nucleus</keyword>
<dbReference type="FunFam" id="6.10.250.3410:FF:000001">
    <property type="entry name" value="Protein DBF4 homolog A"/>
    <property type="match status" value="1"/>
</dbReference>
<dbReference type="RefSeq" id="XP_017391980.1">
    <property type="nucleotide sequence ID" value="XM_017536491.2"/>
</dbReference>
<dbReference type="Pfam" id="PF07535">
    <property type="entry name" value="zf-DBF"/>
    <property type="match status" value="1"/>
</dbReference>
<protein>
    <recommendedName>
        <fullName evidence="10">Protein DBF4 homolog A</fullName>
    </recommendedName>
</protein>
<feature type="domain" description="DBF4-type" evidence="14">
    <location>
        <begin position="289"/>
        <end position="337"/>
    </location>
</feature>
<keyword evidence="16" id="KW-1185">Reference proteome</keyword>
<feature type="compositionally biased region" description="Polar residues" evidence="13">
    <location>
        <begin position="113"/>
        <end position="130"/>
    </location>
</feature>
<feature type="region of interest" description="Disordered" evidence="13">
    <location>
        <begin position="106"/>
        <end position="131"/>
    </location>
</feature>
<dbReference type="STRING" id="9516.ENSCCAP00000039971"/>
<keyword evidence="4" id="KW-0479">Metal-binding</keyword>
<dbReference type="AlphaFoldDB" id="A0A2K5SHW1"/>
<dbReference type="GO" id="GO:0003676">
    <property type="term" value="F:nucleic acid binding"/>
    <property type="evidence" value="ECO:0007669"/>
    <property type="project" value="InterPro"/>
</dbReference>
<dbReference type="GO" id="GO:0043539">
    <property type="term" value="F:protein serine/threonine kinase activator activity"/>
    <property type="evidence" value="ECO:0007669"/>
    <property type="project" value="TreeGrafter"/>
</dbReference>
<evidence type="ECO:0000313" key="16">
    <source>
        <dbReference type="Proteomes" id="UP000233040"/>
    </source>
</evidence>
<dbReference type="OMA" id="QNMELCV"/>
<keyword evidence="3" id="KW-0235">DNA replication</keyword>
<dbReference type="GO" id="GO:0016604">
    <property type="term" value="C:nuclear body"/>
    <property type="evidence" value="ECO:0007669"/>
    <property type="project" value="Ensembl"/>
</dbReference>
<dbReference type="PANTHER" id="PTHR15375:SF22">
    <property type="entry name" value="PROTEIN DBF4 HOMOLOG A"/>
    <property type="match status" value="1"/>
</dbReference>
<evidence type="ECO:0000256" key="13">
    <source>
        <dbReference type="SAM" id="MobiDB-lite"/>
    </source>
</evidence>
<dbReference type="Gene3D" id="6.10.250.3410">
    <property type="entry name" value="DBF zinc finger"/>
    <property type="match status" value="1"/>
</dbReference>
<comment type="subunit">
    <text evidence="11">Forms a complex with CDC7. Note that CDC7 forms distinct complex either with DBF4A or DBF4B. Such complexes are stable upon replication stress. Interacts with MEN1, MCM2, ORC2, ORC4 and ORC6. Interacts (via IBM motifs) with PSIP1 (via IBD domain); phosphorylation increases its affinity for PSIP1.</text>
</comment>
<evidence type="ECO:0000256" key="4">
    <source>
        <dbReference type="ARBA" id="ARBA00022723"/>
    </source>
</evidence>
<evidence type="ECO:0000256" key="5">
    <source>
        <dbReference type="ARBA" id="ARBA00022737"/>
    </source>
</evidence>
<evidence type="ECO:0000256" key="9">
    <source>
        <dbReference type="ARBA" id="ARBA00023306"/>
    </source>
</evidence>
<evidence type="ECO:0000256" key="1">
    <source>
        <dbReference type="ARBA" id="ARBA00004123"/>
    </source>
</evidence>
<reference evidence="15" key="2">
    <citation type="submission" date="2025-09" db="UniProtKB">
        <authorList>
            <consortium name="Ensembl"/>
        </authorList>
    </citation>
    <scope>IDENTIFICATION</scope>
</reference>
<reference evidence="15" key="1">
    <citation type="submission" date="2025-08" db="UniProtKB">
        <authorList>
            <consortium name="Ensembl"/>
        </authorList>
    </citation>
    <scope>IDENTIFICATION</scope>
</reference>
<evidence type="ECO:0000256" key="12">
    <source>
        <dbReference type="PROSITE-ProRule" id="PRU00600"/>
    </source>
</evidence>
<evidence type="ECO:0000256" key="10">
    <source>
        <dbReference type="ARBA" id="ARBA00040397"/>
    </source>
</evidence>
<comment type="subcellular location">
    <subcellularLocation>
        <location evidence="1">Nucleus</location>
    </subcellularLocation>
</comment>
<dbReference type="GO" id="GO:0010571">
    <property type="term" value="P:positive regulation of nuclear cell cycle DNA replication"/>
    <property type="evidence" value="ECO:0007669"/>
    <property type="project" value="TreeGrafter"/>
</dbReference>
<proteinExistence type="predicted"/>
<evidence type="ECO:0000256" key="2">
    <source>
        <dbReference type="ARBA" id="ARBA00022553"/>
    </source>
</evidence>
<evidence type="ECO:0000256" key="8">
    <source>
        <dbReference type="ARBA" id="ARBA00023242"/>
    </source>
</evidence>
<evidence type="ECO:0000313" key="15">
    <source>
        <dbReference type="Ensembl" id="ENSCCAP00000039971.1"/>
    </source>
</evidence>
<dbReference type="PANTHER" id="PTHR15375">
    <property type="entry name" value="ACTIVATOR OF S-PHASE KINASE-RELATED"/>
    <property type="match status" value="1"/>
</dbReference>
<sequence>MNSGAMRIHSKGHFQGGIQIKNEKNRPSLKYLKTDNKPEKSKYKPLWGKVFYLDLPSVTISEKLQKDIKDLGGRVEEFLSKDISYLISNKKEAKFAQTLGRISPVPSPESAYTAETTSPHPSHDGSSFKSPDTVCLSRGKLLVEKAIKDHDFIPSNSILSNALSWGVKILHIDDIRYYIEQKKKELYLLKKSSTSVRDGGKRVGTGAQKTRTGRLKKPFVKVEDISQRYRPFYLQLTNMPFINYSIQKPCSPFDVEKPSSMQKQTQVKLRIQTDGDKYGGTSVQLQLKEKKKKGYCECCLQKYEDLETHLLSEQHRNFAQSNRYQVVDDIVSKLVFDFVEYEKDTPKKKRIKYSVGSLSANALKKTEQKEKVELQHTSQKDCWKDDIQAMEQNFLYKETRETEKKPVFISEPDPHPSNELRGLNEKTTNNCSMLNTAENDIRQNFTQLPLHKNKQECVLDISEHTLNENDLELLRVDHHCCNIQASVNVSDFNTDNSASQPKQNSDTLLFPGKDLKEKDLHSIFAHDSCLITINSSQEHLTVQAKAPSHTSEEPNKCDIKNTDSLPSGKIHRKVKILLGRNRKENLEPNAEFDKRTEFITQEENRICSSPVQSLLDLFQTSEEKSDFLGFTSYTENSSICSVLDIWEEENSNNLLTMFFSSPSTSTFTGF</sequence>
<evidence type="ECO:0000256" key="11">
    <source>
        <dbReference type="ARBA" id="ARBA00061819"/>
    </source>
</evidence>
<dbReference type="InterPro" id="IPR038545">
    <property type="entry name" value="Znf_DBF_sf"/>
</dbReference>
<dbReference type="CTD" id="10926"/>
<dbReference type="GeneTree" id="ENSGT00530000063909"/>
<evidence type="ECO:0000259" key="14">
    <source>
        <dbReference type="PROSITE" id="PS51265"/>
    </source>
</evidence>
<evidence type="ECO:0000256" key="7">
    <source>
        <dbReference type="ARBA" id="ARBA00022833"/>
    </source>
</evidence>
<keyword evidence="5" id="KW-0677">Repeat</keyword>
<dbReference type="Ensembl" id="ENSCCAT00000057781.1">
    <property type="protein sequence ID" value="ENSCCAP00000039971.1"/>
    <property type="gene ID" value="ENSCCAG00000037793.1"/>
</dbReference>
<dbReference type="InterPro" id="IPR051590">
    <property type="entry name" value="Replication_Regulatory_Kinase"/>
</dbReference>
<keyword evidence="6 12" id="KW-0863">Zinc-finger</keyword>
<dbReference type="Proteomes" id="UP000233040">
    <property type="component" value="Unassembled WGS sequence"/>
</dbReference>
<dbReference type="GO" id="GO:0006260">
    <property type="term" value="P:DNA replication"/>
    <property type="evidence" value="ECO:0007669"/>
    <property type="project" value="UniProtKB-KW"/>
</dbReference>
<dbReference type="FunFam" id="2.10.50.40:FF:000001">
    <property type="entry name" value="Protein DBF4 homolog A"/>
    <property type="match status" value="1"/>
</dbReference>
<gene>
    <name evidence="15" type="primary">DBF4</name>
</gene>
<keyword evidence="9" id="KW-0131">Cell cycle</keyword>
<dbReference type="GeneID" id="108309907"/>
<accession>A0A2K5SHW1</accession>
<evidence type="ECO:0000256" key="3">
    <source>
        <dbReference type="ARBA" id="ARBA00022705"/>
    </source>
</evidence>
<dbReference type="Gene3D" id="2.10.50.40">
    <property type="match status" value="1"/>
</dbReference>
<keyword evidence="7" id="KW-0862">Zinc</keyword>
<dbReference type="SMART" id="SM00586">
    <property type="entry name" value="ZnF_DBF"/>
    <property type="match status" value="1"/>
</dbReference>
<dbReference type="PROSITE" id="PS51265">
    <property type="entry name" value="ZF_DBF4"/>
    <property type="match status" value="1"/>
</dbReference>
<dbReference type="GO" id="GO:0031431">
    <property type="term" value="C:Dbf4-dependent protein kinase complex"/>
    <property type="evidence" value="ECO:0007669"/>
    <property type="project" value="TreeGrafter"/>
</dbReference>
<dbReference type="GO" id="GO:1901987">
    <property type="term" value="P:regulation of cell cycle phase transition"/>
    <property type="evidence" value="ECO:0007669"/>
    <property type="project" value="TreeGrafter"/>
</dbReference>
<organism evidence="15 16">
    <name type="scientific">Cebus imitator</name>
    <name type="common">Panamanian white-faced capuchin</name>
    <name type="synonym">Cebus capucinus imitator</name>
    <dbReference type="NCBI Taxonomy" id="2715852"/>
    <lineage>
        <taxon>Eukaryota</taxon>
        <taxon>Metazoa</taxon>
        <taxon>Chordata</taxon>
        <taxon>Craniata</taxon>
        <taxon>Vertebrata</taxon>
        <taxon>Euteleostomi</taxon>
        <taxon>Mammalia</taxon>
        <taxon>Eutheria</taxon>
        <taxon>Euarchontoglires</taxon>
        <taxon>Primates</taxon>
        <taxon>Haplorrhini</taxon>
        <taxon>Platyrrhini</taxon>
        <taxon>Cebidae</taxon>
        <taxon>Cebinae</taxon>
        <taxon>Cebus</taxon>
    </lineage>
</organism>
<dbReference type="GO" id="GO:0008270">
    <property type="term" value="F:zinc ion binding"/>
    <property type="evidence" value="ECO:0007669"/>
    <property type="project" value="UniProtKB-KW"/>
</dbReference>